<dbReference type="Gene3D" id="3.40.50.880">
    <property type="match status" value="1"/>
</dbReference>
<gene>
    <name evidence="2" type="ORF">EGC82_11115</name>
</gene>
<dbReference type="InterPro" id="IPR029010">
    <property type="entry name" value="ThuA-like"/>
</dbReference>
<dbReference type="PANTHER" id="PTHR40469:SF2">
    <property type="entry name" value="GALACTOSE-BINDING DOMAIN-LIKE SUPERFAMILY PROTEIN"/>
    <property type="match status" value="1"/>
</dbReference>
<dbReference type="InterPro" id="IPR029062">
    <property type="entry name" value="Class_I_gatase-like"/>
</dbReference>
<keyword evidence="3" id="KW-1185">Reference proteome</keyword>
<protein>
    <submittedName>
        <fullName evidence="2">ThuA domain-containing protein</fullName>
    </submittedName>
</protein>
<organism evidence="2 3">
    <name type="scientific">Shewanella livingstonensis</name>
    <dbReference type="NCBI Taxonomy" id="150120"/>
    <lineage>
        <taxon>Bacteria</taxon>
        <taxon>Pseudomonadati</taxon>
        <taxon>Pseudomonadota</taxon>
        <taxon>Gammaproteobacteria</taxon>
        <taxon>Alteromonadales</taxon>
        <taxon>Shewanellaceae</taxon>
        <taxon>Shewanella</taxon>
    </lineage>
</organism>
<reference evidence="3" key="1">
    <citation type="submission" date="2018-11" db="EMBL/GenBank/DDBJ databases">
        <title>Shewanella sp. M2.</title>
        <authorList>
            <person name="Hwang Y.J."/>
            <person name="Hwang C.Y."/>
        </authorList>
    </citation>
    <scope>NUCLEOTIDE SEQUENCE [LARGE SCALE GENOMIC DNA]</scope>
    <source>
        <strain evidence="3">LMG 19866</strain>
    </source>
</reference>
<evidence type="ECO:0000313" key="3">
    <source>
        <dbReference type="Proteomes" id="UP000278035"/>
    </source>
</evidence>
<dbReference type="EMBL" id="CP034015">
    <property type="protein sequence ID" value="AZG75167.1"/>
    <property type="molecule type" value="Genomic_DNA"/>
</dbReference>
<dbReference type="KEGG" id="slj:EGC82_11115"/>
<accession>A0A3G8M0D3</accession>
<dbReference type="SUPFAM" id="SSF52317">
    <property type="entry name" value="Class I glutamine amidotransferase-like"/>
    <property type="match status" value="1"/>
</dbReference>
<dbReference type="Proteomes" id="UP000278035">
    <property type="component" value="Chromosome"/>
</dbReference>
<evidence type="ECO:0000313" key="2">
    <source>
        <dbReference type="EMBL" id="AZG75167.1"/>
    </source>
</evidence>
<dbReference type="AlphaFoldDB" id="A0A3G8M0D3"/>
<feature type="domain" description="ThuA-like" evidence="1">
    <location>
        <begin position="21"/>
        <end position="241"/>
    </location>
</feature>
<dbReference type="PANTHER" id="PTHR40469">
    <property type="entry name" value="SECRETED GLYCOSYL HYDROLASE"/>
    <property type="match status" value="1"/>
</dbReference>
<proteinExistence type="predicted"/>
<dbReference type="Pfam" id="PF06283">
    <property type="entry name" value="ThuA"/>
    <property type="match status" value="1"/>
</dbReference>
<dbReference type="OrthoDB" id="338827at2"/>
<sequence length="249" mass="28739">MLFSQMLHATGFEHMPKKQFNVLVFSKTAGWHHPSILSGVKAIQQLGDKHFFNVVWHEESRYFNDDYLKQVDVVVFLATTGDVLNDTEQAAFERYIKQGKGFVGIHSATDTEYDWPWYQQLVGHTFVIHPEIQTARLQVESRQFPGVESMPDSLLWTDEWYDFTVARNPKLHYILSVDEKSYDTHSDWGTKQGKGMGEFHPIAWYQEYDGGRAFYTALGHTDAVYQDVLFQAHLYGGIYWAATGKGITR</sequence>
<name>A0A3G8M0D3_9GAMM</name>
<evidence type="ECO:0000259" key="1">
    <source>
        <dbReference type="Pfam" id="PF06283"/>
    </source>
</evidence>